<dbReference type="EMBL" id="CAADRA010005605">
    <property type="protein sequence ID" value="VFT91682.1"/>
    <property type="molecule type" value="Genomic_DNA"/>
</dbReference>
<dbReference type="OrthoDB" id="10261083at2759"/>
<feature type="compositionally biased region" description="Polar residues" evidence="1">
    <location>
        <begin position="287"/>
        <end position="296"/>
    </location>
</feature>
<protein>
    <submittedName>
        <fullName evidence="4">Aste57867_14865 protein</fullName>
    </submittedName>
</protein>
<evidence type="ECO:0000313" key="4">
    <source>
        <dbReference type="EMBL" id="VFT91682.1"/>
    </source>
</evidence>
<proteinExistence type="predicted"/>
<dbReference type="EMBL" id="VJMH01005584">
    <property type="protein sequence ID" value="KAF0694249.1"/>
    <property type="molecule type" value="Genomic_DNA"/>
</dbReference>
<feature type="region of interest" description="Disordered" evidence="1">
    <location>
        <begin position="205"/>
        <end position="303"/>
    </location>
</feature>
<reference evidence="3" key="2">
    <citation type="submission" date="2019-06" db="EMBL/GenBank/DDBJ databases">
        <title>Genomics analysis of Aphanomyces spp. identifies a new class of oomycete effector associated with host adaptation.</title>
        <authorList>
            <person name="Gaulin E."/>
        </authorList>
    </citation>
    <scope>NUCLEOTIDE SEQUENCE</scope>
    <source>
        <strain evidence="3">CBS 578.67</strain>
    </source>
</reference>
<feature type="compositionally biased region" description="Basic and acidic residues" evidence="1">
    <location>
        <begin position="267"/>
        <end position="280"/>
    </location>
</feature>
<feature type="domain" description="CFA20" evidence="2">
    <location>
        <begin position="7"/>
        <end position="167"/>
    </location>
</feature>
<keyword evidence="5" id="KW-1185">Reference proteome</keyword>
<evidence type="ECO:0000313" key="3">
    <source>
        <dbReference type="EMBL" id="KAF0694249.1"/>
    </source>
</evidence>
<dbReference type="Pfam" id="PF05018">
    <property type="entry name" value="CFA20_dom"/>
    <property type="match status" value="1"/>
</dbReference>
<evidence type="ECO:0000259" key="2">
    <source>
        <dbReference type="Pfam" id="PF05018"/>
    </source>
</evidence>
<evidence type="ECO:0000313" key="5">
    <source>
        <dbReference type="Proteomes" id="UP000332933"/>
    </source>
</evidence>
<feature type="compositionally biased region" description="Low complexity" evidence="1">
    <location>
        <begin position="205"/>
        <end position="265"/>
    </location>
</feature>
<evidence type="ECO:0000256" key="1">
    <source>
        <dbReference type="SAM" id="MobiDB-lite"/>
    </source>
</evidence>
<dbReference type="InterPro" id="IPR040441">
    <property type="entry name" value="CFA20/CFAP20DC"/>
</dbReference>
<gene>
    <name evidence="4" type="primary">Aste57867_14865</name>
    <name evidence="3" type="ORF">As57867_014809</name>
    <name evidence="4" type="ORF">ASTE57867_14865</name>
</gene>
<dbReference type="InterPro" id="IPR007714">
    <property type="entry name" value="CFA20_dom"/>
</dbReference>
<sequence length="664" mass="72046">MFQGGDSVELLAASGKDPAAAWKVVGKVRREYDKLSKAYLFSMEGSALATKMTLPKETAKPLGLTQRYLVVQAWLPAAKAIAVEVGVTDSQGVRRRIVMSSAFRGAVVHQLHAQIPLLVVTRETWLNWCFDIAALVAGSFGQSLNLRTLDSICLSGSCRLRRVFTMKEPPIPTDHPFDFVGGVEIPRAFAISNSTTEYFAAKAAPDAATSSGRGASAGKKAADGKVPPSSSSSSSLRPSSGAKHASGAKTTKPASTSSRPPSSSGVRHIEKVAPPKDTPRGRATPVATVSSTSVGQHSKHIQDRLRIQPVVPTNAPASTSIFQFAVQESPRPKQTQRRPLDSRFQSWEDDDTMPSTRQEEVTTVRPNASAGQASPLRPATEPSTRMGADAADDDKRALPSRSSPKTHHSTAELLALELSLELSKSPFFQVPSPVLASNVRVAGAKSKFLSWEDDDEPAACVREAVGDDEAIQNTMEAPRLDNQSNLDAETNESNQTLKQKPSLFTGESTNVKANSTNENNKSDGAGPTMAPEDIRDCAIDALDPEDTRDDDKSDDDNDELSFDMTNDLQEKSFDFTDALEESLPSMVQMHEAQSPLKQATPPRRAIAASPRPLALRESLDMHPRMKSLLESTDWTQQQPMVDLVYDPILHCYHDPTSNKYYQLK</sequence>
<organism evidence="4 5">
    <name type="scientific">Aphanomyces stellatus</name>
    <dbReference type="NCBI Taxonomy" id="120398"/>
    <lineage>
        <taxon>Eukaryota</taxon>
        <taxon>Sar</taxon>
        <taxon>Stramenopiles</taxon>
        <taxon>Oomycota</taxon>
        <taxon>Saprolegniomycetes</taxon>
        <taxon>Saprolegniales</taxon>
        <taxon>Verrucalvaceae</taxon>
        <taxon>Aphanomyces</taxon>
    </lineage>
</organism>
<feature type="region of interest" description="Disordered" evidence="1">
    <location>
        <begin position="326"/>
        <end position="409"/>
    </location>
</feature>
<dbReference type="PANTHER" id="PTHR12458">
    <property type="entry name" value="ORF PROTEIN"/>
    <property type="match status" value="1"/>
</dbReference>
<accession>A0A485L1T1</accession>
<feature type="compositionally biased region" description="Polar residues" evidence="1">
    <location>
        <begin position="471"/>
        <end position="499"/>
    </location>
</feature>
<feature type="compositionally biased region" description="Acidic residues" evidence="1">
    <location>
        <begin position="542"/>
        <end position="561"/>
    </location>
</feature>
<name>A0A485L1T1_9STRA</name>
<reference evidence="4 5" key="1">
    <citation type="submission" date="2019-03" db="EMBL/GenBank/DDBJ databases">
        <authorList>
            <person name="Gaulin E."/>
            <person name="Dumas B."/>
        </authorList>
    </citation>
    <scope>NUCLEOTIDE SEQUENCE [LARGE SCALE GENOMIC DNA]</scope>
    <source>
        <strain evidence="4">CBS 568.67</strain>
    </source>
</reference>
<dbReference type="AlphaFoldDB" id="A0A485L1T1"/>
<dbReference type="Proteomes" id="UP000332933">
    <property type="component" value="Unassembled WGS sequence"/>
</dbReference>
<feature type="region of interest" description="Disordered" evidence="1">
    <location>
        <begin position="463"/>
        <end position="569"/>
    </location>
</feature>
<feature type="compositionally biased region" description="Polar residues" evidence="1">
    <location>
        <begin position="505"/>
        <end position="519"/>
    </location>
</feature>